<dbReference type="Gene3D" id="3.90.550.10">
    <property type="entry name" value="Spore Coat Polysaccharide Biosynthesis Protein SpsA, Chain A"/>
    <property type="match status" value="1"/>
</dbReference>
<keyword evidence="3" id="KW-1185">Reference proteome</keyword>
<proteinExistence type="predicted"/>
<comment type="caution">
    <text evidence="2">The sequence shown here is derived from an EMBL/GenBank/DDBJ whole genome shotgun (WGS) entry which is preliminary data.</text>
</comment>
<dbReference type="EMBL" id="JAUSVV010000009">
    <property type="protein sequence ID" value="MDQ0444127.1"/>
    <property type="molecule type" value="Genomic_DNA"/>
</dbReference>
<protein>
    <recommendedName>
        <fullName evidence="1">Glycosyltransferase 2-like domain-containing protein</fullName>
    </recommendedName>
</protein>
<dbReference type="Proteomes" id="UP001236369">
    <property type="component" value="Unassembled WGS sequence"/>
</dbReference>
<evidence type="ECO:0000313" key="3">
    <source>
        <dbReference type="Proteomes" id="UP001236369"/>
    </source>
</evidence>
<evidence type="ECO:0000259" key="1">
    <source>
        <dbReference type="Pfam" id="PF00535"/>
    </source>
</evidence>
<dbReference type="CDD" id="cd00761">
    <property type="entry name" value="Glyco_tranf_GTA_type"/>
    <property type="match status" value="1"/>
</dbReference>
<gene>
    <name evidence="2" type="ORF">QO016_003635</name>
</gene>
<dbReference type="RefSeq" id="WP_307441966.1">
    <property type="nucleotide sequence ID" value="NZ_JAUSVV010000009.1"/>
</dbReference>
<feature type="domain" description="Glycosyltransferase 2-like" evidence="1">
    <location>
        <begin position="64"/>
        <end position="190"/>
    </location>
</feature>
<evidence type="ECO:0000313" key="2">
    <source>
        <dbReference type="EMBL" id="MDQ0444127.1"/>
    </source>
</evidence>
<organism evidence="2 3">
    <name type="scientific">Methylobacterium persicinum</name>
    <dbReference type="NCBI Taxonomy" id="374426"/>
    <lineage>
        <taxon>Bacteria</taxon>
        <taxon>Pseudomonadati</taxon>
        <taxon>Pseudomonadota</taxon>
        <taxon>Alphaproteobacteria</taxon>
        <taxon>Hyphomicrobiales</taxon>
        <taxon>Methylobacteriaceae</taxon>
        <taxon>Methylobacterium</taxon>
    </lineage>
</organism>
<sequence>MKGHLDHEEIDTYSRTNADLAEKSVAKKKRNVVEVTKENFKSVEEKPVTLYSPNLYRKGPRIFVVTPYHKESMAYLRRCHESVVSQQVEARVTHVMVADGHARPEIDQWEVIHIRLPKEHGDNGNTPRGVGALVAQSNEAEFIAFLDADNWYNPDHLTSMLEMHRQTNADVLCSLRHFYDPEGKLLSLYEIDENEGRHVDTSCLMLHKPVFDLNTMWTRMPKVLSPWCDRIFFSGIQHRRIIRAYTNQRSVSFTTLYQNHYVALGLPIPENAKTPPEQDMLTYLQSVEGVRDTVQQLGFWPLAV</sequence>
<dbReference type="InterPro" id="IPR029044">
    <property type="entry name" value="Nucleotide-diphossugar_trans"/>
</dbReference>
<accession>A0ABU0HP77</accession>
<dbReference type="InterPro" id="IPR001173">
    <property type="entry name" value="Glyco_trans_2-like"/>
</dbReference>
<dbReference type="SUPFAM" id="SSF53448">
    <property type="entry name" value="Nucleotide-diphospho-sugar transferases"/>
    <property type="match status" value="1"/>
</dbReference>
<dbReference type="Pfam" id="PF00535">
    <property type="entry name" value="Glycos_transf_2"/>
    <property type="match status" value="1"/>
</dbReference>
<reference evidence="2 3" key="1">
    <citation type="submission" date="2023-07" db="EMBL/GenBank/DDBJ databases">
        <title>Genomic Encyclopedia of Type Strains, Phase IV (KMG-IV): sequencing the most valuable type-strain genomes for metagenomic binning, comparative biology and taxonomic classification.</title>
        <authorList>
            <person name="Goeker M."/>
        </authorList>
    </citation>
    <scope>NUCLEOTIDE SEQUENCE [LARGE SCALE GENOMIC DNA]</scope>
    <source>
        <strain evidence="2 3">DSM 19562</strain>
    </source>
</reference>
<name>A0ABU0HP77_9HYPH</name>